<feature type="domain" description="Ig-like" evidence="10">
    <location>
        <begin position="1178"/>
        <end position="1260"/>
    </location>
</feature>
<evidence type="ECO:0000313" key="13">
    <source>
        <dbReference type="Proteomes" id="UP000472276"/>
    </source>
</evidence>
<evidence type="ECO:0008006" key="14">
    <source>
        <dbReference type="Google" id="ProtNLM"/>
    </source>
</evidence>
<keyword evidence="6" id="KW-0677">Repeat</keyword>
<feature type="domain" description="Ig-like" evidence="10">
    <location>
        <begin position="829"/>
        <end position="909"/>
    </location>
</feature>
<keyword evidence="5" id="KW-0597">Phosphoprotein</keyword>
<dbReference type="Gene3D" id="2.60.40.10">
    <property type="entry name" value="Immunoglobulins"/>
    <property type="match status" value="20"/>
</dbReference>
<dbReference type="SMART" id="SM00060">
    <property type="entry name" value="FN3"/>
    <property type="match status" value="1"/>
</dbReference>
<feature type="domain" description="Ig-like" evidence="10">
    <location>
        <begin position="1026"/>
        <end position="1099"/>
    </location>
</feature>
<dbReference type="SMART" id="SM00408">
    <property type="entry name" value="IGc2"/>
    <property type="match status" value="14"/>
</dbReference>
<dbReference type="GO" id="GO:0003007">
    <property type="term" value="P:heart morphogenesis"/>
    <property type="evidence" value="ECO:0007669"/>
    <property type="project" value="UniProtKB-ARBA"/>
</dbReference>
<dbReference type="Pfam" id="PF00041">
    <property type="entry name" value="fn3"/>
    <property type="match status" value="1"/>
</dbReference>
<dbReference type="SUPFAM" id="SSF49265">
    <property type="entry name" value="Fibronectin type III"/>
    <property type="match status" value="1"/>
</dbReference>
<dbReference type="FunFam" id="2.60.40.10:FF:001652">
    <property type="entry name" value="Uncharacterized protein"/>
    <property type="match status" value="1"/>
</dbReference>
<dbReference type="InterPro" id="IPR013783">
    <property type="entry name" value="Ig-like_fold"/>
</dbReference>
<dbReference type="FunFam" id="2.60.40.10:FF:000050">
    <property type="entry name" value="Titin isoform B"/>
    <property type="match status" value="1"/>
</dbReference>
<evidence type="ECO:0000256" key="6">
    <source>
        <dbReference type="ARBA" id="ARBA00022737"/>
    </source>
</evidence>
<dbReference type="InterPro" id="IPR052385">
    <property type="entry name" value="Obscurin/Obscurin-like_Reg"/>
</dbReference>
<dbReference type="PROSITE" id="PS50853">
    <property type="entry name" value="FN3"/>
    <property type="match status" value="1"/>
</dbReference>
<dbReference type="GO" id="GO:0005737">
    <property type="term" value="C:cytoplasm"/>
    <property type="evidence" value="ECO:0007669"/>
    <property type="project" value="UniProtKB-SubCell"/>
</dbReference>
<dbReference type="SUPFAM" id="SSF48726">
    <property type="entry name" value="Immunoglobulin"/>
    <property type="match status" value="18"/>
</dbReference>
<dbReference type="InterPro" id="IPR013106">
    <property type="entry name" value="Ig_V-set"/>
</dbReference>
<evidence type="ECO:0000259" key="10">
    <source>
        <dbReference type="PROSITE" id="PS50835"/>
    </source>
</evidence>
<comment type="similarity">
    <text evidence="3">Belongs to the protein kinase superfamily. CAMK Ser/Thr protein kinase family.</text>
</comment>
<evidence type="ECO:0000256" key="1">
    <source>
        <dbReference type="ARBA" id="ARBA00004123"/>
    </source>
</evidence>
<feature type="domain" description="Ig-like" evidence="10">
    <location>
        <begin position="1363"/>
        <end position="1446"/>
    </location>
</feature>
<feature type="domain" description="Ig-like" evidence="10">
    <location>
        <begin position="310"/>
        <end position="393"/>
    </location>
</feature>
<dbReference type="PANTHER" id="PTHR35971">
    <property type="entry name" value="SI:DKEY-31G6.6"/>
    <property type="match status" value="1"/>
</dbReference>
<dbReference type="InterPro" id="IPR036179">
    <property type="entry name" value="Ig-like_dom_sf"/>
</dbReference>
<reference evidence="12" key="1">
    <citation type="submission" date="2025-08" db="UniProtKB">
        <authorList>
            <consortium name="Ensembl"/>
        </authorList>
    </citation>
    <scope>IDENTIFICATION</scope>
</reference>
<dbReference type="SMART" id="SM00409">
    <property type="entry name" value="IG"/>
    <property type="match status" value="17"/>
</dbReference>
<feature type="domain" description="Ig-like" evidence="10">
    <location>
        <begin position="943"/>
        <end position="1018"/>
    </location>
</feature>
<feature type="domain" description="Ig-like" evidence="10">
    <location>
        <begin position="218"/>
        <end position="306"/>
    </location>
</feature>
<reference evidence="12" key="2">
    <citation type="submission" date="2025-09" db="UniProtKB">
        <authorList>
            <consortium name="Ensembl"/>
        </authorList>
    </citation>
    <scope>IDENTIFICATION</scope>
</reference>
<evidence type="ECO:0000256" key="7">
    <source>
        <dbReference type="ARBA" id="ARBA00023157"/>
    </source>
</evidence>
<dbReference type="SMART" id="SM00406">
    <property type="entry name" value="IGv"/>
    <property type="match status" value="8"/>
</dbReference>
<comment type="subcellular location">
    <subcellularLocation>
        <location evidence="2">Cytoplasm</location>
    </subcellularLocation>
    <subcellularLocation>
        <location evidence="1">Nucleus</location>
    </subcellularLocation>
</comment>
<organism evidence="12 13">
    <name type="scientific">Oreochromis aureus</name>
    <name type="common">Israeli tilapia</name>
    <name type="synonym">Chromis aureus</name>
    <dbReference type="NCBI Taxonomy" id="47969"/>
    <lineage>
        <taxon>Eukaryota</taxon>
        <taxon>Metazoa</taxon>
        <taxon>Chordata</taxon>
        <taxon>Craniata</taxon>
        <taxon>Vertebrata</taxon>
        <taxon>Euteleostomi</taxon>
        <taxon>Actinopterygii</taxon>
        <taxon>Neopterygii</taxon>
        <taxon>Teleostei</taxon>
        <taxon>Neoteleostei</taxon>
        <taxon>Acanthomorphata</taxon>
        <taxon>Ovalentaria</taxon>
        <taxon>Cichlomorphae</taxon>
        <taxon>Cichliformes</taxon>
        <taxon>Cichlidae</taxon>
        <taxon>African cichlids</taxon>
        <taxon>Pseudocrenilabrinae</taxon>
        <taxon>Oreochromini</taxon>
        <taxon>Oreochromis</taxon>
    </lineage>
</organism>
<feature type="domain" description="Ig-like" evidence="10">
    <location>
        <begin position="10"/>
        <end position="100"/>
    </location>
</feature>
<dbReference type="FunFam" id="2.60.40.10:FF:000502">
    <property type="entry name" value="obscurin-like protein 1 isoform X2"/>
    <property type="match status" value="1"/>
</dbReference>
<feature type="domain" description="Ig-like" evidence="10">
    <location>
        <begin position="1266"/>
        <end position="1349"/>
    </location>
</feature>
<dbReference type="PROSITE" id="PS50835">
    <property type="entry name" value="IG_LIKE"/>
    <property type="match status" value="14"/>
</dbReference>
<feature type="domain" description="Ig-like" evidence="10">
    <location>
        <begin position="1112"/>
        <end position="1166"/>
    </location>
</feature>
<dbReference type="FunFam" id="2.60.40.10:FF:000211">
    <property type="entry name" value="Obscurin-like protein 1"/>
    <property type="match status" value="2"/>
</dbReference>
<dbReference type="FunFam" id="2.60.40.10:FF:000107">
    <property type="entry name" value="Myosin, light chain kinase a"/>
    <property type="match status" value="1"/>
</dbReference>
<dbReference type="InterPro" id="IPR007110">
    <property type="entry name" value="Ig-like_dom"/>
</dbReference>
<keyword evidence="7" id="KW-1015">Disulfide bond</keyword>
<dbReference type="Pfam" id="PF07679">
    <property type="entry name" value="I-set"/>
    <property type="match status" value="16"/>
</dbReference>
<feature type="domain" description="Ig-like" evidence="10">
    <location>
        <begin position="734"/>
        <end position="815"/>
    </location>
</feature>
<keyword evidence="9" id="KW-0393">Immunoglobulin domain</keyword>
<dbReference type="CDD" id="cd00063">
    <property type="entry name" value="FN3"/>
    <property type="match status" value="1"/>
</dbReference>
<dbReference type="FunFam" id="2.60.40.10:FF:001084">
    <property type="entry name" value="obscurin-like isoform X3"/>
    <property type="match status" value="2"/>
</dbReference>
<evidence type="ECO:0000256" key="5">
    <source>
        <dbReference type="ARBA" id="ARBA00022553"/>
    </source>
</evidence>
<feature type="domain" description="Ig-like" evidence="10">
    <location>
        <begin position="1727"/>
        <end position="1798"/>
    </location>
</feature>
<evidence type="ECO:0000256" key="2">
    <source>
        <dbReference type="ARBA" id="ARBA00004496"/>
    </source>
</evidence>
<evidence type="ECO:0000256" key="9">
    <source>
        <dbReference type="ARBA" id="ARBA00023319"/>
    </source>
</evidence>
<keyword evidence="13" id="KW-1185">Reference proteome</keyword>
<evidence type="ECO:0000256" key="8">
    <source>
        <dbReference type="ARBA" id="ARBA00023242"/>
    </source>
</evidence>
<accession>A0A668UB58</accession>
<dbReference type="InterPro" id="IPR036116">
    <property type="entry name" value="FN3_sf"/>
</dbReference>
<keyword evidence="4" id="KW-0963">Cytoplasm</keyword>
<dbReference type="InterPro" id="IPR003599">
    <property type="entry name" value="Ig_sub"/>
</dbReference>
<dbReference type="CDD" id="cd00096">
    <property type="entry name" value="Ig"/>
    <property type="match status" value="1"/>
</dbReference>
<evidence type="ECO:0000256" key="4">
    <source>
        <dbReference type="ARBA" id="ARBA00022490"/>
    </source>
</evidence>
<keyword evidence="8" id="KW-0539">Nucleus</keyword>
<name>A0A668UB58_OREAU</name>
<feature type="domain" description="Ig-like" evidence="10">
    <location>
        <begin position="1450"/>
        <end position="1625"/>
    </location>
</feature>
<dbReference type="GO" id="GO:0005634">
    <property type="term" value="C:nucleus"/>
    <property type="evidence" value="ECO:0007669"/>
    <property type="project" value="UniProtKB-SubCell"/>
</dbReference>
<evidence type="ECO:0000256" key="3">
    <source>
        <dbReference type="ARBA" id="ARBA00006692"/>
    </source>
</evidence>
<sequence>MDQNLFGGAPRFLTRPKAFSVCVGKDATLSCTIVGSPTPLITWEKDKLKLTSGGRFKTVEDGDAYRLTIYDLTLEDSGQYMCRAKNSVGEAYAAVTLKVALPTEMSQKAPVFMVKPASARVVLGGDVVFHCRVAAYPEANFEWEKDGRYLGETNRIKIVSESDGSTLKIQCVRNLDSGTYTCRAQNTVGRAQAAAALVVDAQDSHRQALRASALAKLPKGVFTRTCTVTEGKHAKLSCFVTGHPKPHIIWRKDGTNISEGRRHVIYEDQAENFILKILYCKQTDNGLYTCNATNMAGQTYSAVLVTVKEPKVPFRRKLQDVEVQEKTSATLMCEVPLSSTYTNWFMEETRLQQNAKYRMEEEGTLRRLTIHNVTTNDDGVYICEMKEGSRTVAELTVLGNITKKLPRRTVVPVSDTVIFCVELEHPYPDTYWTRNGEKLKEDSRISIGCVLRQYTLTIRECQAEDSGEVAFVAGDCKTSTRFSVTAARKHPPDPPVDAVVQNKTESSITIQWSPPDSDRPVPIKGYVVERRKVGTQMWQRCNAEETIVATEFTICNFTEEASYQFRISAINDFGQSAYLEVPGTFYLEPTAEIRKGLINSAAVSGEEFSISVELSAVCSGFWSLNGRLLRSGADYLITRSKNIHTLLIRVVTMEMNGTEVKFVGGGSQKTSFFLTETSAVAAFSNKESVQKEVKATLSQKATLSCNVSDSKTEVKWYKDGKLLISTLLFLLVLPSDSQSAFINKESIQKEVKATLSHKATLSCEVVDTKTEVKWYKDGKLVTSSKTIHTESKAKNRQLVIDSVEKKDAGEYICEAGTEKLAFKLQVADTQVQSAFSNKESIQKEVKATLSQKAVLSCEVSDNKTEVKWYRDGKLLTSSRTIHTESKGKNRQLVIDSVEKKDAGQYICEAGTEKLAYKLQVAEAQSVFYDKDSIQKEVKVTLTQKATLSCEVSDSKTEVKWYKDGKLLSSSKTIHTESKGKNRQLVIDSVEKKDAGEYICEAGTEKLVQSAFFNKESVKKELKATISQKAVLSCEVADAKTEVKWYKDGKLVTSSKTIHTESKGKNRQLVIDSVEKKDAGEYICEAGTEKLAFKLQVSIQKEVKATLSHKAVLSCEVSDNKTEVKWYKDGKLLSSSRTIHTESKGKNRQLVIDSVEKKDAGEYICEAGTEKLAFKIHVQEIQVKSAFSSKESIQKEVKATLSQKATLSCEVSDINTEVKWYKDGKLLTTSKTVHVESKGRSRQLVINSVDKKDAGEYICEAGSEKLPFKIQVLGKLNKLSLVLSYLKTYLSQRATLSCEVSDSKTEVKWYKDGKLLTSSKGAHMESKGKTRELVIEKVEKKDAGEYTCEAGTEKLVFKLQLTALKFVLPLKPATVELGGTLSLICELNQASGDAVWHHNGHEIKPGGRFCVRTDGARRILTVTGMTKEDEGEYSCECRNDKTSAKVSSKAPRLVRLVTKLNNVVATEGKDAVFKCAVSPADVSVRWFHNSIPIIAGQKYKLEQGGGSHSLTITSVTQKDAGEISVDAEGKSCKATLQVQHEPVTFKKKLENLTVEEQSEVRLEVELSKASDEVRWMKNSVVLQPAGNMEIRVEGAKQALVFKSVTYADRGIYSCETLDDKTQAKLSVESKARETETVTLEVELSQANVEGSWNRDRVKLKSGPNCHITAQGKKHILTLSSLKQEDAGMISFQAEGVHTSAKLIVTELPVKFVKRLRDKIAMYKHRGHLECQVSRASAKVKWYKNKTEIKPSKKYEIKSEDLYRKLTVNDVDSGDEDTYTCDATDDKTSCKLLVEGKTVDCDNSSF</sequence>
<dbReference type="GO" id="GO:0055013">
    <property type="term" value="P:cardiac muscle cell development"/>
    <property type="evidence" value="ECO:0007669"/>
    <property type="project" value="UniProtKB-ARBA"/>
</dbReference>
<dbReference type="Proteomes" id="UP000472276">
    <property type="component" value="Unassembled WGS sequence"/>
</dbReference>
<evidence type="ECO:0000313" key="12">
    <source>
        <dbReference type="Ensembl" id="ENSOABP00000035561.2"/>
    </source>
</evidence>
<feature type="domain" description="Ig-like" evidence="10">
    <location>
        <begin position="110"/>
        <end position="198"/>
    </location>
</feature>
<dbReference type="PANTHER" id="PTHR35971:SF4">
    <property type="entry name" value="OBSCURIN"/>
    <property type="match status" value="1"/>
</dbReference>
<dbReference type="Ensembl" id="ENSOABT00000036544.2">
    <property type="protein sequence ID" value="ENSOABP00000035561.2"/>
    <property type="gene ID" value="ENSOABG00000016335.2"/>
</dbReference>
<evidence type="ECO:0000259" key="11">
    <source>
        <dbReference type="PROSITE" id="PS50853"/>
    </source>
</evidence>
<dbReference type="FunFam" id="2.60.40.10:FF:000214">
    <property type="entry name" value="titin isoform X1"/>
    <property type="match status" value="5"/>
</dbReference>
<dbReference type="InterPro" id="IPR013098">
    <property type="entry name" value="Ig_I-set"/>
</dbReference>
<proteinExistence type="inferred from homology"/>
<protein>
    <recommendedName>
        <fullName evidence="14">Obscurin, cytoskeletal calmodulin and titin-interacting RhoGEF b</fullName>
    </recommendedName>
</protein>
<feature type="domain" description="Fibronectin type-III" evidence="11">
    <location>
        <begin position="491"/>
        <end position="590"/>
    </location>
</feature>
<dbReference type="InterPro" id="IPR003961">
    <property type="entry name" value="FN3_dom"/>
</dbReference>
<dbReference type="InterPro" id="IPR003598">
    <property type="entry name" value="Ig_sub2"/>
</dbReference>
<dbReference type="FunFam" id="2.60.40.10:FF:000954">
    <property type="entry name" value="Obscurin, cytoskeletal calmodulin and titin-interacting RhoGEF"/>
    <property type="match status" value="1"/>
</dbReference>